<evidence type="ECO:0000313" key="2">
    <source>
        <dbReference type="EMBL" id="KAJ1142062.1"/>
    </source>
</evidence>
<feature type="region of interest" description="Disordered" evidence="1">
    <location>
        <begin position="155"/>
        <end position="213"/>
    </location>
</feature>
<evidence type="ECO:0000313" key="3">
    <source>
        <dbReference type="Proteomes" id="UP001066276"/>
    </source>
</evidence>
<reference evidence="2" key="1">
    <citation type="journal article" date="2022" name="bioRxiv">
        <title>Sequencing and chromosome-scale assembly of the giantPleurodeles waltlgenome.</title>
        <authorList>
            <person name="Brown T."/>
            <person name="Elewa A."/>
            <person name="Iarovenko S."/>
            <person name="Subramanian E."/>
            <person name="Araus A.J."/>
            <person name="Petzold A."/>
            <person name="Susuki M."/>
            <person name="Suzuki K.-i.T."/>
            <person name="Hayashi T."/>
            <person name="Toyoda A."/>
            <person name="Oliveira C."/>
            <person name="Osipova E."/>
            <person name="Leigh N.D."/>
            <person name="Simon A."/>
            <person name="Yun M.H."/>
        </authorList>
    </citation>
    <scope>NUCLEOTIDE SEQUENCE</scope>
    <source>
        <strain evidence="2">20211129_DDA</strain>
        <tissue evidence="2">Liver</tissue>
    </source>
</reference>
<dbReference type="Proteomes" id="UP001066276">
    <property type="component" value="Chromosome 6"/>
</dbReference>
<evidence type="ECO:0000256" key="1">
    <source>
        <dbReference type="SAM" id="MobiDB-lite"/>
    </source>
</evidence>
<name>A0AAV7QND4_PLEWA</name>
<organism evidence="2 3">
    <name type="scientific">Pleurodeles waltl</name>
    <name type="common">Iberian ribbed newt</name>
    <dbReference type="NCBI Taxonomy" id="8319"/>
    <lineage>
        <taxon>Eukaryota</taxon>
        <taxon>Metazoa</taxon>
        <taxon>Chordata</taxon>
        <taxon>Craniata</taxon>
        <taxon>Vertebrata</taxon>
        <taxon>Euteleostomi</taxon>
        <taxon>Amphibia</taxon>
        <taxon>Batrachia</taxon>
        <taxon>Caudata</taxon>
        <taxon>Salamandroidea</taxon>
        <taxon>Salamandridae</taxon>
        <taxon>Pleurodelinae</taxon>
        <taxon>Pleurodeles</taxon>
    </lineage>
</organism>
<protein>
    <submittedName>
        <fullName evidence="2">Uncharacterized protein</fullName>
    </submittedName>
</protein>
<feature type="compositionally biased region" description="Polar residues" evidence="1">
    <location>
        <begin position="182"/>
        <end position="199"/>
    </location>
</feature>
<sequence>MRNSRPGGFPRNALGVGPDRSGLPALPPVQSLWGPYLWHRAASGAYPRTFTGGPVLLSSSGTAEDRRAFAESPPCCPPGPRLRCSLLRITPGPGSGLLCCESSVGTPRPVHSLLAPRPSPGHALMSSLGPAAQPRSPRRGRSELACSAGVTLTPSDRPYVASSSTPAHSGARSRPPLLQEQRYFSTPSPHSACASSQPRRSCHVRNRSRGSQAHGIIRVIAAT</sequence>
<dbReference type="AlphaFoldDB" id="A0AAV7QND4"/>
<keyword evidence="3" id="KW-1185">Reference proteome</keyword>
<gene>
    <name evidence="2" type="ORF">NDU88_008390</name>
</gene>
<accession>A0AAV7QND4</accession>
<proteinExistence type="predicted"/>
<feature type="region of interest" description="Disordered" evidence="1">
    <location>
        <begin position="116"/>
        <end position="143"/>
    </location>
</feature>
<feature type="region of interest" description="Disordered" evidence="1">
    <location>
        <begin position="1"/>
        <end position="21"/>
    </location>
</feature>
<dbReference type="EMBL" id="JANPWB010000010">
    <property type="protein sequence ID" value="KAJ1142062.1"/>
    <property type="molecule type" value="Genomic_DNA"/>
</dbReference>
<comment type="caution">
    <text evidence="2">The sequence shown here is derived from an EMBL/GenBank/DDBJ whole genome shotgun (WGS) entry which is preliminary data.</text>
</comment>